<dbReference type="PANTHER" id="PTHR47701:SF2">
    <property type="entry name" value="PROTEIN MODIFIER OF SNC1 11"/>
    <property type="match status" value="1"/>
</dbReference>
<comment type="caution">
    <text evidence="2">The sequence shown here is derived from an EMBL/GenBank/DDBJ whole genome shotgun (WGS) entry which is preliminary data.</text>
</comment>
<organism evidence="2 3">
    <name type="scientific">Taxus chinensis</name>
    <name type="common">Chinese yew</name>
    <name type="synonym">Taxus wallichiana var. chinensis</name>
    <dbReference type="NCBI Taxonomy" id="29808"/>
    <lineage>
        <taxon>Eukaryota</taxon>
        <taxon>Viridiplantae</taxon>
        <taxon>Streptophyta</taxon>
        <taxon>Embryophyta</taxon>
        <taxon>Tracheophyta</taxon>
        <taxon>Spermatophyta</taxon>
        <taxon>Pinopsida</taxon>
        <taxon>Pinidae</taxon>
        <taxon>Conifers II</taxon>
        <taxon>Cupressales</taxon>
        <taxon>Taxaceae</taxon>
        <taxon>Taxus</taxon>
    </lineage>
</organism>
<feature type="non-terminal residue" evidence="2">
    <location>
        <position position="74"/>
    </location>
</feature>
<evidence type="ECO:0000313" key="2">
    <source>
        <dbReference type="EMBL" id="KAH9322186.1"/>
    </source>
</evidence>
<dbReference type="PANTHER" id="PTHR47701">
    <property type="entry name" value="PROTEIN MODIFIER OF SNC1 11"/>
    <property type="match status" value="1"/>
</dbReference>
<feature type="compositionally biased region" description="Basic and acidic residues" evidence="1">
    <location>
        <begin position="20"/>
        <end position="33"/>
    </location>
</feature>
<feature type="region of interest" description="Disordered" evidence="1">
    <location>
        <begin position="1"/>
        <end position="47"/>
    </location>
</feature>
<dbReference type="InterPro" id="IPR044209">
    <property type="entry name" value="MOS11"/>
</dbReference>
<feature type="compositionally biased region" description="Polar residues" evidence="1">
    <location>
        <begin position="1"/>
        <end position="11"/>
    </location>
</feature>
<dbReference type="OMA" id="NSPCMGD"/>
<keyword evidence="3" id="KW-1185">Reference proteome</keyword>
<dbReference type="GO" id="GO:0005634">
    <property type="term" value="C:nucleus"/>
    <property type="evidence" value="ECO:0007669"/>
    <property type="project" value="TreeGrafter"/>
</dbReference>
<feature type="non-terminal residue" evidence="2">
    <location>
        <position position="1"/>
    </location>
</feature>
<proteinExistence type="predicted"/>
<dbReference type="Proteomes" id="UP000824469">
    <property type="component" value="Unassembled WGS sequence"/>
</dbReference>
<reference evidence="2 3" key="1">
    <citation type="journal article" date="2021" name="Nat. Plants">
        <title>The Taxus genome provides insights into paclitaxel biosynthesis.</title>
        <authorList>
            <person name="Xiong X."/>
            <person name="Gou J."/>
            <person name="Liao Q."/>
            <person name="Li Y."/>
            <person name="Zhou Q."/>
            <person name="Bi G."/>
            <person name="Li C."/>
            <person name="Du R."/>
            <person name="Wang X."/>
            <person name="Sun T."/>
            <person name="Guo L."/>
            <person name="Liang H."/>
            <person name="Lu P."/>
            <person name="Wu Y."/>
            <person name="Zhang Z."/>
            <person name="Ro D.K."/>
            <person name="Shang Y."/>
            <person name="Huang S."/>
            <person name="Yan J."/>
        </authorList>
    </citation>
    <scope>NUCLEOTIDE SEQUENCE [LARGE SCALE GENOMIC DNA]</scope>
    <source>
        <strain evidence="2">Ta-2019</strain>
    </source>
</reference>
<dbReference type="EMBL" id="JAHRHJ020000003">
    <property type="protein sequence ID" value="KAH9322186.1"/>
    <property type="molecule type" value="Genomic_DNA"/>
</dbReference>
<dbReference type="AlphaFoldDB" id="A0AA38GG12"/>
<accession>A0AA38GG12</accession>
<sequence>FCESSNGSLKPNSPCMGDTKLSEEERRKARAERFGFSPHSAANDEAKKKARLARFGLDAQKDSLKDDKRKARAA</sequence>
<evidence type="ECO:0000313" key="3">
    <source>
        <dbReference type="Proteomes" id="UP000824469"/>
    </source>
</evidence>
<dbReference type="GO" id="GO:0016973">
    <property type="term" value="P:poly(A)+ mRNA export from nucleus"/>
    <property type="evidence" value="ECO:0007669"/>
    <property type="project" value="InterPro"/>
</dbReference>
<evidence type="ECO:0000256" key="1">
    <source>
        <dbReference type="SAM" id="MobiDB-lite"/>
    </source>
</evidence>
<evidence type="ECO:0008006" key="4">
    <source>
        <dbReference type="Google" id="ProtNLM"/>
    </source>
</evidence>
<protein>
    <recommendedName>
        <fullName evidence="4">THO1-MOS11 C-terminal domain-containing protein</fullName>
    </recommendedName>
</protein>
<gene>
    <name evidence="2" type="ORF">KI387_016825</name>
</gene>
<name>A0AA38GG12_TAXCH</name>